<keyword evidence="1" id="KW-0472">Membrane</keyword>
<organism evidence="3 4">
    <name type="scientific">Meloidogyne graminicola</name>
    <dbReference type="NCBI Taxonomy" id="189291"/>
    <lineage>
        <taxon>Eukaryota</taxon>
        <taxon>Metazoa</taxon>
        <taxon>Ecdysozoa</taxon>
        <taxon>Nematoda</taxon>
        <taxon>Chromadorea</taxon>
        <taxon>Rhabditida</taxon>
        <taxon>Tylenchina</taxon>
        <taxon>Tylenchomorpha</taxon>
        <taxon>Tylenchoidea</taxon>
        <taxon>Meloidogynidae</taxon>
        <taxon>Meloidogyninae</taxon>
        <taxon>Meloidogyne</taxon>
    </lineage>
</organism>
<keyword evidence="1" id="KW-1133">Transmembrane helix</keyword>
<comment type="caution">
    <text evidence="3">The sequence shown here is derived from an EMBL/GenBank/DDBJ whole genome shotgun (WGS) entry which is preliminary data.</text>
</comment>
<dbReference type="AlphaFoldDB" id="A0A8S9ZID0"/>
<feature type="non-terminal residue" evidence="3">
    <location>
        <position position="293"/>
    </location>
</feature>
<protein>
    <submittedName>
        <fullName evidence="3">Uncharacterized protein</fullName>
    </submittedName>
</protein>
<proteinExistence type="predicted"/>
<evidence type="ECO:0000313" key="3">
    <source>
        <dbReference type="EMBL" id="KAF7633094.1"/>
    </source>
</evidence>
<keyword evidence="2" id="KW-0732">Signal</keyword>
<evidence type="ECO:0000256" key="2">
    <source>
        <dbReference type="SAM" id="SignalP"/>
    </source>
</evidence>
<gene>
    <name evidence="3" type="ORF">Mgra_00007523</name>
</gene>
<keyword evidence="4" id="KW-1185">Reference proteome</keyword>
<feature type="transmembrane region" description="Helical" evidence="1">
    <location>
        <begin position="155"/>
        <end position="184"/>
    </location>
</feature>
<feature type="signal peptide" evidence="2">
    <location>
        <begin position="1"/>
        <end position="25"/>
    </location>
</feature>
<reference evidence="3" key="1">
    <citation type="journal article" date="2020" name="Ecol. Evol.">
        <title>Genome structure and content of the rice root-knot nematode (Meloidogyne graminicola).</title>
        <authorList>
            <person name="Phan N.T."/>
            <person name="Danchin E.G.J."/>
            <person name="Klopp C."/>
            <person name="Perfus-Barbeoch L."/>
            <person name="Kozlowski D.K."/>
            <person name="Koutsovoulos G.D."/>
            <person name="Lopez-Roques C."/>
            <person name="Bouchez O."/>
            <person name="Zahm M."/>
            <person name="Besnard G."/>
            <person name="Bellafiore S."/>
        </authorList>
    </citation>
    <scope>NUCLEOTIDE SEQUENCE</scope>
    <source>
        <strain evidence="3">VN-18</strain>
    </source>
</reference>
<keyword evidence="1" id="KW-0812">Transmembrane</keyword>
<evidence type="ECO:0000313" key="4">
    <source>
        <dbReference type="Proteomes" id="UP000605970"/>
    </source>
</evidence>
<evidence type="ECO:0000256" key="1">
    <source>
        <dbReference type="SAM" id="Phobius"/>
    </source>
</evidence>
<accession>A0A8S9ZID0</accession>
<feature type="chain" id="PRO_5035859092" evidence="2">
    <location>
        <begin position="26"/>
        <end position="293"/>
    </location>
</feature>
<sequence>MKLQRIACFLLFLNVLVNMSYFVNSISEIDESVDDNSFDMLPNQNFEQNQNEGLKKPHVTESVTINNNTTINSTKSSNNNNNTIGNQTITMLTLLNTTMFSIFNNTKATEESSITGKIWITTKMPASKADNITSFSYVPSMFISEEIPMDETTKILIASGIVGVIIVFGLLIWLCSNFGLFTWINRQFSKLTKKRVKQYHFDDIDCDPTNVHFRPRNFKGKGPLTIQKQLKAPIASVNDERLPEDLKDINIVFIRKMCAVYEIGSEIENVIDELERPVKESPRTKWLRTYEAK</sequence>
<dbReference type="OrthoDB" id="5899637at2759"/>
<dbReference type="EMBL" id="JABEBT010000085">
    <property type="protein sequence ID" value="KAF7633094.1"/>
    <property type="molecule type" value="Genomic_DNA"/>
</dbReference>
<dbReference type="Proteomes" id="UP000605970">
    <property type="component" value="Unassembled WGS sequence"/>
</dbReference>
<name>A0A8S9ZID0_9BILA</name>